<sequence length="120" mass="13024">MTATIISIIIAILILLGALLSLVASIGVLRLPDVYTRSHAASKSATLGVMFILLGACLYFFQSERIFNSRLILAIAFIFLTSPVAGQLIIRSAYNRKIPMADEAIRDDLKEARNAAAKSK</sequence>
<keyword evidence="4" id="KW-0812">Transmembrane</keyword>
<evidence type="ECO:0000313" key="6">
    <source>
        <dbReference type="Proteomes" id="UP000036045"/>
    </source>
</evidence>
<reference evidence="5 6" key="1">
    <citation type="submission" date="2015-05" db="EMBL/GenBank/DDBJ databases">
        <title>Whole genome sequence and identification of bacterial endophytes from Costus igneus.</title>
        <authorList>
            <person name="Lee Y.P."/>
            <person name="Gan H.M."/>
            <person name="Eng W."/>
            <person name="Wheatley M.S."/>
            <person name="Caraballo A."/>
            <person name="Polter S."/>
            <person name="Savka M.A."/>
            <person name="Hudson A.O."/>
        </authorList>
    </citation>
    <scope>NUCLEOTIDE SEQUENCE [LARGE SCALE GENOMIC DNA]</scope>
    <source>
        <strain evidence="5 6">RIT379</strain>
    </source>
</reference>
<dbReference type="PANTHER" id="PTHR34703:SF1">
    <property type="entry name" value="ANTIPORTER SUBUNIT MNHG2-RELATED"/>
    <property type="match status" value="1"/>
</dbReference>
<keyword evidence="4" id="KW-1133">Transmembrane helix</keyword>
<accession>A0A0J1IK37</accession>
<keyword evidence="4" id="KW-0472">Membrane</keyword>
<keyword evidence="3" id="KW-0813">Transport</keyword>
<dbReference type="NCBIfam" id="TIGR01300">
    <property type="entry name" value="CPA3_mnhG_phaG"/>
    <property type="match status" value="1"/>
</dbReference>
<dbReference type="OrthoDB" id="9806575at2"/>
<evidence type="ECO:0000256" key="2">
    <source>
        <dbReference type="ARBA" id="ARBA00008404"/>
    </source>
</evidence>
<dbReference type="EMBL" id="LDPH01000009">
    <property type="protein sequence ID" value="KLV26287.1"/>
    <property type="molecule type" value="Genomic_DNA"/>
</dbReference>
<dbReference type="GO" id="GO:0015385">
    <property type="term" value="F:sodium:proton antiporter activity"/>
    <property type="evidence" value="ECO:0007669"/>
    <property type="project" value="TreeGrafter"/>
</dbReference>
<dbReference type="NCBIfam" id="NF009314">
    <property type="entry name" value="PRK12674.1-2"/>
    <property type="match status" value="1"/>
</dbReference>
<comment type="caution">
    <text evidence="5">The sequence shown here is derived from an EMBL/GenBank/DDBJ whole genome shotgun (WGS) entry which is preliminary data.</text>
</comment>
<evidence type="ECO:0000256" key="1">
    <source>
        <dbReference type="ARBA" id="ARBA00004141"/>
    </source>
</evidence>
<evidence type="ECO:0000256" key="4">
    <source>
        <dbReference type="SAM" id="Phobius"/>
    </source>
</evidence>
<evidence type="ECO:0000256" key="3">
    <source>
        <dbReference type="ARBA" id="ARBA00022449"/>
    </source>
</evidence>
<dbReference type="Proteomes" id="UP000036045">
    <property type="component" value="Unassembled WGS sequence"/>
</dbReference>
<dbReference type="InterPro" id="IPR005133">
    <property type="entry name" value="PhaG_MnhG_YufB"/>
</dbReference>
<keyword evidence="6" id="KW-1185">Reference proteome</keyword>
<dbReference type="GeneID" id="56350975"/>
<feature type="transmembrane region" description="Helical" evidence="4">
    <location>
        <begin position="67"/>
        <end position="90"/>
    </location>
</feature>
<dbReference type="PANTHER" id="PTHR34703">
    <property type="entry name" value="ANTIPORTER SUBUNIT MNHG2-RELATED"/>
    <property type="match status" value="1"/>
</dbReference>
<comment type="similarity">
    <text evidence="2">Belongs to the CPA3 antiporters (TC 2.A.63) subunit G family.</text>
</comment>
<dbReference type="GO" id="GO:0016020">
    <property type="term" value="C:membrane"/>
    <property type="evidence" value="ECO:0007669"/>
    <property type="project" value="UniProtKB-SubCell"/>
</dbReference>
<dbReference type="AlphaFoldDB" id="A0A0J1IK37"/>
<feature type="transmembrane region" description="Helical" evidence="4">
    <location>
        <begin position="6"/>
        <end position="29"/>
    </location>
</feature>
<dbReference type="RefSeq" id="WP_047942224.1">
    <property type="nucleotide sequence ID" value="NZ_CP053989.1"/>
</dbReference>
<dbReference type="PATRIC" id="fig|1397.4.peg.5606"/>
<feature type="transmembrane region" description="Helical" evidence="4">
    <location>
        <begin position="41"/>
        <end position="61"/>
    </location>
</feature>
<keyword evidence="3" id="KW-0050">Antiport</keyword>
<gene>
    <name evidence="5" type="ORF">ABW02_11395</name>
</gene>
<organism evidence="5 6">
    <name type="scientific">Niallia circulans</name>
    <name type="common">Bacillus circulans</name>
    <dbReference type="NCBI Taxonomy" id="1397"/>
    <lineage>
        <taxon>Bacteria</taxon>
        <taxon>Bacillati</taxon>
        <taxon>Bacillota</taxon>
        <taxon>Bacilli</taxon>
        <taxon>Bacillales</taxon>
        <taxon>Bacillaceae</taxon>
        <taxon>Niallia</taxon>
    </lineage>
</organism>
<proteinExistence type="inferred from homology"/>
<comment type="subcellular location">
    <subcellularLocation>
        <location evidence="1">Membrane</location>
        <topology evidence="1">Multi-pass membrane protein</topology>
    </subcellularLocation>
</comment>
<evidence type="ECO:0000313" key="5">
    <source>
        <dbReference type="EMBL" id="KLV26287.1"/>
    </source>
</evidence>
<name>A0A0J1IK37_NIACI</name>
<dbReference type="Pfam" id="PF03334">
    <property type="entry name" value="PhaG_MnhG_YufB"/>
    <property type="match status" value="1"/>
</dbReference>
<protein>
    <submittedName>
        <fullName evidence="5">Cation:proton antiporter</fullName>
    </submittedName>
</protein>